<dbReference type="Proteomes" id="UP001519345">
    <property type="component" value="Unassembled WGS sequence"/>
</dbReference>
<keyword evidence="2" id="KW-1185">Reference proteome</keyword>
<name>A0ABS4IEV8_9BACI</name>
<sequence>MERLHERLQSAEKALDTFQEIVDIKTPSLIQRDAGISAVQI</sequence>
<dbReference type="EMBL" id="JAGGKX010000006">
    <property type="protein sequence ID" value="MBP1969462.1"/>
    <property type="molecule type" value="Genomic_DNA"/>
</dbReference>
<reference evidence="1 2" key="1">
    <citation type="submission" date="2021-03" db="EMBL/GenBank/DDBJ databases">
        <title>Genomic Encyclopedia of Type Strains, Phase IV (KMG-IV): sequencing the most valuable type-strain genomes for metagenomic binning, comparative biology and taxonomic classification.</title>
        <authorList>
            <person name="Goeker M."/>
        </authorList>
    </citation>
    <scope>NUCLEOTIDE SEQUENCE [LARGE SCALE GENOMIC DNA]</scope>
    <source>
        <strain evidence="1 2">DSM 25609</strain>
    </source>
</reference>
<evidence type="ECO:0000313" key="1">
    <source>
        <dbReference type="EMBL" id="MBP1969462.1"/>
    </source>
</evidence>
<gene>
    <name evidence="1" type="ORF">J2Z83_001566</name>
</gene>
<dbReference type="RefSeq" id="WP_264917509.1">
    <property type="nucleotide sequence ID" value="NZ_CP110224.1"/>
</dbReference>
<evidence type="ECO:0000313" key="2">
    <source>
        <dbReference type="Proteomes" id="UP001519345"/>
    </source>
</evidence>
<evidence type="ECO:0008006" key="3">
    <source>
        <dbReference type="Google" id="ProtNLM"/>
    </source>
</evidence>
<proteinExistence type="predicted"/>
<protein>
    <recommendedName>
        <fullName evidence="3">Transposase</fullName>
    </recommendedName>
</protein>
<comment type="caution">
    <text evidence="1">The sequence shown here is derived from an EMBL/GenBank/DDBJ whole genome shotgun (WGS) entry which is preliminary data.</text>
</comment>
<accession>A0ABS4IEV8</accession>
<organism evidence="1 2">
    <name type="scientific">Virgibacillus natechei</name>
    <dbReference type="NCBI Taxonomy" id="1216297"/>
    <lineage>
        <taxon>Bacteria</taxon>
        <taxon>Bacillati</taxon>
        <taxon>Bacillota</taxon>
        <taxon>Bacilli</taxon>
        <taxon>Bacillales</taxon>
        <taxon>Bacillaceae</taxon>
        <taxon>Virgibacillus</taxon>
    </lineage>
</organism>